<dbReference type="EMBL" id="JBHSJC010000001">
    <property type="protein sequence ID" value="MFC4828709.1"/>
    <property type="molecule type" value="Genomic_DNA"/>
</dbReference>
<feature type="domain" description="FAD/NAD(P)-binding" evidence="1">
    <location>
        <begin position="4"/>
        <end position="136"/>
    </location>
</feature>
<dbReference type="EC" id="1.6.5.-" evidence="2"/>
<dbReference type="Pfam" id="PF07992">
    <property type="entry name" value="Pyr_redox_2"/>
    <property type="match status" value="2"/>
</dbReference>
<dbReference type="InterPro" id="IPR023753">
    <property type="entry name" value="FAD/NAD-binding_dom"/>
</dbReference>
<proteinExistence type="predicted"/>
<dbReference type="Proteomes" id="UP001595960">
    <property type="component" value="Unassembled WGS sequence"/>
</dbReference>
<gene>
    <name evidence="2" type="ORF">ACFPER_07930</name>
</gene>
<dbReference type="InterPro" id="IPR052541">
    <property type="entry name" value="SQRD"/>
</dbReference>
<name>A0ABV9R424_9MICO</name>
<dbReference type="PRINTS" id="PR00368">
    <property type="entry name" value="FADPNR"/>
</dbReference>
<evidence type="ECO:0000313" key="3">
    <source>
        <dbReference type="Proteomes" id="UP001595960"/>
    </source>
</evidence>
<protein>
    <submittedName>
        <fullName evidence="2">NAD(P)/FAD-dependent oxidoreductase</fullName>
        <ecNumber evidence="2">1.6.5.-</ecNumber>
    </submittedName>
</protein>
<dbReference type="RefSeq" id="WP_204391901.1">
    <property type="nucleotide sequence ID" value="NZ_JAFBBW010000001.1"/>
</dbReference>
<sequence length="377" mass="40004">MATNVLILGAGFGGLELATLLSERLQGEVEVTLVDQSETFFFGYSKLDVLMGRATPDEIRLPYARFSKPGVEFRRERVLEIDPATRRVVTDAAGYDPDVLVIALGAGYDPAATPGFAEGGFEYYTVEGAARLRDELAAFDGGRIMLAVLSIPFKCPPAPYEGALLLHELLVARGIREASSIRVVSPQPSPIPVSRSVSQALEQAMADRGIRYTSRHRVHGIDPGARVAHLADHDEPYDLFIGIPVHRVPDVLVGAGLTTDGWVAVDPATSETRFPGVYAIGDCVEAGVPKAGTLAEAAARVVASAIVRRVRGEGELERGGAGTCFVEFGADEVGRVEVDFGAPGGPRADLVGPSAAFAGDKAEFGAARRARWFGMDA</sequence>
<evidence type="ECO:0000313" key="2">
    <source>
        <dbReference type="EMBL" id="MFC4828709.1"/>
    </source>
</evidence>
<organism evidence="2 3">
    <name type="scientific">Agromyces aurantiacus</name>
    <dbReference type="NCBI Taxonomy" id="165814"/>
    <lineage>
        <taxon>Bacteria</taxon>
        <taxon>Bacillati</taxon>
        <taxon>Actinomycetota</taxon>
        <taxon>Actinomycetes</taxon>
        <taxon>Micrococcales</taxon>
        <taxon>Microbacteriaceae</taxon>
        <taxon>Agromyces</taxon>
    </lineage>
</organism>
<dbReference type="SUPFAM" id="SSF51905">
    <property type="entry name" value="FAD/NAD(P)-binding domain"/>
    <property type="match status" value="2"/>
</dbReference>
<dbReference type="PANTHER" id="PTHR43755">
    <property type="match status" value="1"/>
</dbReference>
<feature type="domain" description="FAD/NAD(P)-binding" evidence="1">
    <location>
        <begin position="182"/>
        <end position="290"/>
    </location>
</feature>
<accession>A0ABV9R424</accession>
<dbReference type="PANTHER" id="PTHR43755:SF1">
    <property type="entry name" value="FAD-DEPENDENT PYRIDINE NUCLEOTIDE-DISULPHIDE OXIDOREDUCTASE"/>
    <property type="match status" value="1"/>
</dbReference>
<dbReference type="GO" id="GO:0016491">
    <property type="term" value="F:oxidoreductase activity"/>
    <property type="evidence" value="ECO:0007669"/>
    <property type="project" value="UniProtKB-KW"/>
</dbReference>
<keyword evidence="2" id="KW-0560">Oxidoreductase</keyword>
<evidence type="ECO:0000259" key="1">
    <source>
        <dbReference type="Pfam" id="PF07992"/>
    </source>
</evidence>
<comment type="caution">
    <text evidence="2">The sequence shown here is derived from an EMBL/GenBank/DDBJ whole genome shotgun (WGS) entry which is preliminary data.</text>
</comment>
<reference evidence="3" key="1">
    <citation type="journal article" date="2019" name="Int. J. Syst. Evol. Microbiol.">
        <title>The Global Catalogue of Microorganisms (GCM) 10K type strain sequencing project: providing services to taxonomists for standard genome sequencing and annotation.</title>
        <authorList>
            <consortium name="The Broad Institute Genomics Platform"/>
            <consortium name="The Broad Institute Genome Sequencing Center for Infectious Disease"/>
            <person name="Wu L."/>
            <person name="Ma J."/>
        </authorList>
    </citation>
    <scope>NUCLEOTIDE SEQUENCE [LARGE SCALE GENOMIC DNA]</scope>
    <source>
        <strain evidence="3">CGMCC 1.12192</strain>
    </source>
</reference>
<dbReference type="PRINTS" id="PR00469">
    <property type="entry name" value="PNDRDTASEII"/>
</dbReference>
<keyword evidence="3" id="KW-1185">Reference proteome</keyword>
<dbReference type="InterPro" id="IPR036188">
    <property type="entry name" value="FAD/NAD-bd_sf"/>
</dbReference>
<dbReference type="Gene3D" id="3.50.50.60">
    <property type="entry name" value="FAD/NAD(P)-binding domain"/>
    <property type="match status" value="2"/>
</dbReference>